<evidence type="ECO:0000256" key="1">
    <source>
        <dbReference type="SAM" id="SignalP"/>
    </source>
</evidence>
<feature type="signal peptide" evidence="1">
    <location>
        <begin position="1"/>
        <end position="22"/>
    </location>
</feature>
<name>A0AAD4L5Y0_9AGAM</name>
<protein>
    <submittedName>
        <fullName evidence="2">Uncharacterized protein</fullName>
    </submittedName>
</protein>
<proteinExistence type="predicted"/>
<keyword evidence="3" id="KW-1185">Reference proteome</keyword>
<feature type="chain" id="PRO_5041996619" evidence="1">
    <location>
        <begin position="23"/>
        <end position="117"/>
    </location>
</feature>
<dbReference type="EMBL" id="JAKELL010000172">
    <property type="protein sequence ID" value="KAH8979444.1"/>
    <property type="molecule type" value="Genomic_DNA"/>
</dbReference>
<dbReference type="Proteomes" id="UP001201163">
    <property type="component" value="Unassembled WGS sequence"/>
</dbReference>
<evidence type="ECO:0000313" key="2">
    <source>
        <dbReference type="EMBL" id="KAH8979444.1"/>
    </source>
</evidence>
<gene>
    <name evidence="2" type="ORF">EDB92DRAFT_1955170</name>
</gene>
<organism evidence="2 3">
    <name type="scientific">Lactarius akahatsu</name>
    <dbReference type="NCBI Taxonomy" id="416441"/>
    <lineage>
        <taxon>Eukaryota</taxon>
        <taxon>Fungi</taxon>
        <taxon>Dikarya</taxon>
        <taxon>Basidiomycota</taxon>
        <taxon>Agaricomycotina</taxon>
        <taxon>Agaricomycetes</taxon>
        <taxon>Russulales</taxon>
        <taxon>Russulaceae</taxon>
        <taxon>Lactarius</taxon>
    </lineage>
</organism>
<evidence type="ECO:0000313" key="3">
    <source>
        <dbReference type="Proteomes" id="UP001201163"/>
    </source>
</evidence>
<sequence>MAPLAIHHSPLAICAHLNAALAATHPEVTLSAARWTKNNNLVVIAGPDTTAHHLTSTSHFISDTLSTFLSTSADMPLPISAKENVHWSHLLINNIPTGVTATRWGLLPSRVPGHTRT</sequence>
<reference evidence="2" key="1">
    <citation type="submission" date="2022-01" db="EMBL/GenBank/DDBJ databases">
        <title>Comparative genomics reveals a dynamic genome evolution in the ectomycorrhizal milk-cap (Lactarius) mushrooms.</title>
        <authorList>
            <consortium name="DOE Joint Genome Institute"/>
            <person name="Lebreton A."/>
            <person name="Tang N."/>
            <person name="Kuo A."/>
            <person name="LaButti K."/>
            <person name="Drula E."/>
            <person name="Barry K."/>
            <person name="Clum A."/>
            <person name="Lipzen A."/>
            <person name="Mousain D."/>
            <person name="Ng V."/>
            <person name="Wang R."/>
            <person name="Wang X."/>
            <person name="Dai Y."/>
            <person name="Henrissat B."/>
            <person name="Grigoriev I.V."/>
            <person name="Guerin-Laguette A."/>
            <person name="Yu F."/>
            <person name="Martin F.M."/>
        </authorList>
    </citation>
    <scope>NUCLEOTIDE SEQUENCE</scope>
    <source>
        <strain evidence="2">QP</strain>
    </source>
</reference>
<keyword evidence="1" id="KW-0732">Signal</keyword>
<dbReference type="AlphaFoldDB" id="A0AAD4L5Y0"/>
<accession>A0AAD4L5Y0</accession>
<comment type="caution">
    <text evidence="2">The sequence shown here is derived from an EMBL/GenBank/DDBJ whole genome shotgun (WGS) entry which is preliminary data.</text>
</comment>